<dbReference type="EMBL" id="LBMM01011991">
    <property type="protein sequence ID" value="KMQ86501.1"/>
    <property type="molecule type" value="Genomic_DNA"/>
</dbReference>
<dbReference type="Proteomes" id="UP000036403">
    <property type="component" value="Unassembled WGS sequence"/>
</dbReference>
<sequence>MCQSLQENWRKRSCRLKRKVNADSNNVPINGSRESNAEIEYNKSSPDTDSDTPKTSLEAEGESRSVRELELEELLSGLKDKYASLEGNDPMKVRILTVAPASWSIRKIAKEFGASRHLAKKAKELKSSRGVTADTTARAGKTLPLSTIKKIDEFYNSDSNSRMIPGMKDIVTIKVDNERTKVQKRLLLMDLRELYALFKESYPEHMNLKMMLEAINIAELTNLSDKPITNYKDCLNLIVCKNPTLNCYLDECNKCPDITEFSIRLFQILNDASIFEIQYSSWINRSTLQTLTVEMTDLIEELCNKLQILKPHSFIAKQQTQFISDRTNLREDEVVVMFDFLENYS</sequence>
<name>A0A0J7K8F9_LASNI</name>
<proteinExistence type="predicted"/>
<dbReference type="AlphaFoldDB" id="A0A0J7K8F9"/>
<feature type="non-terminal residue" evidence="2">
    <location>
        <position position="345"/>
    </location>
</feature>
<protein>
    <submittedName>
        <fullName evidence="2">Uncharacterized protein</fullName>
    </submittedName>
</protein>
<comment type="caution">
    <text evidence="2">The sequence shown here is derived from an EMBL/GenBank/DDBJ whole genome shotgun (WGS) entry which is preliminary data.</text>
</comment>
<reference evidence="2 3" key="1">
    <citation type="submission" date="2015-04" db="EMBL/GenBank/DDBJ databases">
        <title>Lasius niger genome sequencing.</title>
        <authorList>
            <person name="Konorov E.A."/>
            <person name="Nikitin M.A."/>
            <person name="Kirill M.V."/>
            <person name="Chang P."/>
        </authorList>
    </citation>
    <scope>NUCLEOTIDE SEQUENCE [LARGE SCALE GENOMIC DNA]</scope>
    <source>
        <tissue evidence="2">Whole</tissue>
    </source>
</reference>
<evidence type="ECO:0000256" key="1">
    <source>
        <dbReference type="SAM" id="MobiDB-lite"/>
    </source>
</evidence>
<evidence type="ECO:0000313" key="2">
    <source>
        <dbReference type="EMBL" id="KMQ86501.1"/>
    </source>
</evidence>
<dbReference type="OrthoDB" id="10043418at2759"/>
<dbReference type="PANTHER" id="PTHR46601">
    <property type="entry name" value="ULP_PROTEASE DOMAIN-CONTAINING PROTEIN"/>
    <property type="match status" value="1"/>
</dbReference>
<organism evidence="2 3">
    <name type="scientific">Lasius niger</name>
    <name type="common">Black garden ant</name>
    <dbReference type="NCBI Taxonomy" id="67767"/>
    <lineage>
        <taxon>Eukaryota</taxon>
        <taxon>Metazoa</taxon>
        <taxon>Ecdysozoa</taxon>
        <taxon>Arthropoda</taxon>
        <taxon>Hexapoda</taxon>
        <taxon>Insecta</taxon>
        <taxon>Pterygota</taxon>
        <taxon>Neoptera</taxon>
        <taxon>Endopterygota</taxon>
        <taxon>Hymenoptera</taxon>
        <taxon>Apocrita</taxon>
        <taxon>Aculeata</taxon>
        <taxon>Formicoidea</taxon>
        <taxon>Formicidae</taxon>
        <taxon>Formicinae</taxon>
        <taxon>Lasius</taxon>
        <taxon>Lasius</taxon>
    </lineage>
</organism>
<gene>
    <name evidence="2" type="ORF">RF55_14498</name>
</gene>
<dbReference type="PANTHER" id="PTHR46601:SF1">
    <property type="entry name" value="ADF-H DOMAIN-CONTAINING PROTEIN"/>
    <property type="match status" value="1"/>
</dbReference>
<evidence type="ECO:0000313" key="3">
    <source>
        <dbReference type="Proteomes" id="UP000036403"/>
    </source>
</evidence>
<feature type="compositionally biased region" description="Polar residues" evidence="1">
    <location>
        <begin position="22"/>
        <end position="34"/>
    </location>
</feature>
<dbReference type="PaxDb" id="67767-A0A0J7K8F9"/>
<feature type="region of interest" description="Disordered" evidence="1">
    <location>
        <begin position="20"/>
        <end position="65"/>
    </location>
</feature>
<keyword evidence="3" id="KW-1185">Reference proteome</keyword>
<dbReference type="STRING" id="67767.A0A0J7K8F9"/>
<accession>A0A0J7K8F9</accession>